<name>A0A4U5MWT9_POPAL</name>
<keyword evidence="9" id="KW-0675">Receptor</keyword>
<evidence type="ECO:0000259" key="8">
    <source>
        <dbReference type="Pfam" id="PF08263"/>
    </source>
</evidence>
<organism evidence="9">
    <name type="scientific">Populus alba</name>
    <name type="common">White poplar</name>
    <dbReference type="NCBI Taxonomy" id="43335"/>
    <lineage>
        <taxon>Eukaryota</taxon>
        <taxon>Viridiplantae</taxon>
        <taxon>Streptophyta</taxon>
        <taxon>Embryophyta</taxon>
        <taxon>Tracheophyta</taxon>
        <taxon>Spermatophyta</taxon>
        <taxon>Magnoliopsida</taxon>
        <taxon>eudicotyledons</taxon>
        <taxon>Gunneridae</taxon>
        <taxon>Pentapetalae</taxon>
        <taxon>rosids</taxon>
        <taxon>fabids</taxon>
        <taxon>Malpighiales</taxon>
        <taxon>Salicaceae</taxon>
        <taxon>Saliceae</taxon>
        <taxon>Populus</taxon>
    </lineage>
</organism>
<evidence type="ECO:0000256" key="6">
    <source>
        <dbReference type="SAM" id="Phobius"/>
    </source>
</evidence>
<sequence length="383" mass="42376">MSLKMELVLAALVLAYLQSFVMSNLQGDALSALKDSMNVPANQLKDWNPNQVTPCTWTNVICDNNENVISVTLSGINCSGILSPKIGVLKTLNTLTLKGNGITGGIPKEFGNLTSLTSLDLENNRLSGEIPSSLGNLKRLQFLTLGQNNLSGAIPESLAGLQNLINILLNSNNLSGQIPDHLFQVPKYNFTGNHLNCGGPNLQSCESHNSDSGGSHKSKTGIIVGVVGGFTVLFLFGGLLFFVCKGRHKGYKREVFVDVPGEVDQRIAFEEDDVLLLDHVKKLEREKRLHAIVDRNLNKNYNIQEVEMMIQVALLCTQASPENRPAMSEVVRMLEGEGLAERWEEWQHVEVTRIQEYERLQRRFDWGEDSVYNQDAIELSGGR</sequence>
<dbReference type="GO" id="GO:0005886">
    <property type="term" value="C:plasma membrane"/>
    <property type="evidence" value="ECO:0007669"/>
    <property type="project" value="UniProtKB-SubCell"/>
</dbReference>
<evidence type="ECO:0000256" key="7">
    <source>
        <dbReference type="SAM" id="SignalP"/>
    </source>
</evidence>
<dbReference type="InterPro" id="IPR001611">
    <property type="entry name" value="Leu-rich_rpt"/>
</dbReference>
<dbReference type="InterPro" id="IPR013210">
    <property type="entry name" value="LRR_N_plant-typ"/>
</dbReference>
<keyword evidence="9" id="KW-0808">Transferase</keyword>
<feature type="signal peptide" evidence="7">
    <location>
        <begin position="1"/>
        <end position="23"/>
    </location>
</feature>
<dbReference type="GO" id="GO:0016301">
    <property type="term" value="F:kinase activity"/>
    <property type="evidence" value="ECO:0007669"/>
    <property type="project" value="UniProtKB-KW"/>
</dbReference>
<dbReference type="InterPro" id="IPR011009">
    <property type="entry name" value="Kinase-like_dom_sf"/>
</dbReference>
<keyword evidence="4 7" id="KW-0732">Signal</keyword>
<dbReference type="Gene3D" id="3.80.10.10">
    <property type="entry name" value="Ribonuclease Inhibitor"/>
    <property type="match status" value="1"/>
</dbReference>
<keyword evidence="2" id="KW-1003">Cell membrane</keyword>
<evidence type="ECO:0000313" key="9">
    <source>
        <dbReference type="EMBL" id="TKR74194.1"/>
    </source>
</evidence>
<dbReference type="SUPFAM" id="SSF56112">
    <property type="entry name" value="Protein kinase-like (PK-like)"/>
    <property type="match status" value="1"/>
</dbReference>
<dbReference type="Pfam" id="PF08263">
    <property type="entry name" value="LRRNT_2"/>
    <property type="match status" value="1"/>
</dbReference>
<proteinExistence type="predicted"/>
<dbReference type="STRING" id="43335.A0A4U5MWT9"/>
<evidence type="ECO:0000256" key="4">
    <source>
        <dbReference type="ARBA" id="ARBA00022729"/>
    </source>
</evidence>
<dbReference type="EMBL" id="RCHU01001174">
    <property type="protein sequence ID" value="TKR74194.1"/>
    <property type="molecule type" value="Genomic_DNA"/>
</dbReference>
<evidence type="ECO:0000256" key="1">
    <source>
        <dbReference type="ARBA" id="ARBA00004162"/>
    </source>
</evidence>
<gene>
    <name evidence="9" type="ORF">D5086_0000297970</name>
</gene>
<dbReference type="PANTHER" id="PTHR47988">
    <property type="entry name" value="SOMATIC EMBRYOGENESIS RECEPTOR KINASE 1"/>
    <property type="match status" value="1"/>
</dbReference>
<evidence type="ECO:0000256" key="2">
    <source>
        <dbReference type="ARBA" id="ARBA00022475"/>
    </source>
</evidence>
<comment type="subcellular location">
    <subcellularLocation>
        <location evidence="1">Cell membrane</location>
        <topology evidence="1">Single-pass membrane protein</topology>
    </subcellularLocation>
</comment>
<keyword evidence="6" id="KW-0472">Membrane</keyword>
<dbReference type="FunFam" id="1.10.510.10:FF:001307">
    <property type="entry name" value="Protein NSP-INTERACTING KINASE 2"/>
    <property type="match status" value="1"/>
</dbReference>
<keyword evidence="9" id="KW-0418">Kinase</keyword>
<keyword evidence="5" id="KW-0677">Repeat</keyword>
<dbReference type="SUPFAM" id="SSF52058">
    <property type="entry name" value="L domain-like"/>
    <property type="match status" value="1"/>
</dbReference>
<dbReference type="FunFam" id="3.80.10.10:FF:000150">
    <property type="entry name" value="Putative LRR receptor-like serine/threonine-protein kinase"/>
    <property type="match status" value="1"/>
</dbReference>
<keyword evidence="3" id="KW-0433">Leucine-rich repeat</keyword>
<keyword evidence="6" id="KW-1133">Transmembrane helix</keyword>
<evidence type="ECO:0000256" key="3">
    <source>
        <dbReference type="ARBA" id="ARBA00022614"/>
    </source>
</evidence>
<reference evidence="9" key="1">
    <citation type="submission" date="2018-10" db="EMBL/GenBank/DDBJ databases">
        <title>Population genomic analysis revealed the cold adaptation of white poplar.</title>
        <authorList>
            <person name="Liu Y.-J."/>
        </authorList>
    </citation>
    <scope>NUCLEOTIDE SEQUENCE [LARGE SCALE GENOMIC DNA]</scope>
    <source>
        <strain evidence="9">PAL-ZL1</strain>
    </source>
</reference>
<dbReference type="InterPro" id="IPR032675">
    <property type="entry name" value="LRR_dom_sf"/>
</dbReference>
<feature type="transmembrane region" description="Helical" evidence="6">
    <location>
        <begin position="222"/>
        <end position="243"/>
    </location>
</feature>
<dbReference type="Pfam" id="PF00560">
    <property type="entry name" value="LRR_1"/>
    <property type="match status" value="3"/>
</dbReference>
<feature type="domain" description="Leucine-rich repeat-containing N-terminal plant-type" evidence="8">
    <location>
        <begin position="24"/>
        <end position="63"/>
    </location>
</feature>
<comment type="caution">
    <text evidence="9">The sequence shown here is derived from an EMBL/GenBank/DDBJ whole genome shotgun (WGS) entry which is preliminary data.</text>
</comment>
<evidence type="ECO:0000256" key="5">
    <source>
        <dbReference type="ARBA" id="ARBA00022737"/>
    </source>
</evidence>
<keyword evidence="6" id="KW-0812">Transmembrane</keyword>
<dbReference type="AlphaFoldDB" id="A0A4U5MWT9"/>
<feature type="chain" id="PRO_5020481618" evidence="7">
    <location>
        <begin position="24"/>
        <end position="383"/>
    </location>
</feature>
<protein>
    <submittedName>
        <fullName evidence="9">Putative LRR receptor-like serine/threonine-protein kinase</fullName>
    </submittedName>
</protein>
<accession>A0A4U5MWT9</accession>
<dbReference type="Gene3D" id="1.10.510.10">
    <property type="entry name" value="Transferase(Phosphotransferase) domain 1"/>
    <property type="match status" value="1"/>
</dbReference>